<evidence type="ECO:0000313" key="1">
    <source>
        <dbReference type="EMBL" id="KPU62089.1"/>
    </source>
</evidence>
<protein>
    <recommendedName>
        <fullName evidence="3">Amidohydrolase</fullName>
    </recommendedName>
</protein>
<dbReference type="Proteomes" id="UP000050349">
    <property type="component" value="Unassembled WGS sequence"/>
</dbReference>
<comment type="caution">
    <text evidence="1">The sequence shown here is derived from an EMBL/GenBank/DDBJ whole genome shotgun (WGS) entry which is preliminary data.</text>
</comment>
<evidence type="ECO:0000313" key="2">
    <source>
        <dbReference type="Proteomes" id="UP000050349"/>
    </source>
</evidence>
<sequence length="42" mass="4887">MIVRPMLPGIRAIEAEMIELRRQLHAYPELSLKGWSEVAMCF</sequence>
<dbReference type="PATRIC" id="fig|294.162.peg.140"/>
<organism evidence="1 2">
    <name type="scientific">Pseudomonas fluorescens</name>
    <dbReference type="NCBI Taxonomy" id="294"/>
    <lineage>
        <taxon>Bacteria</taxon>
        <taxon>Pseudomonadati</taxon>
        <taxon>Pseudomonadota</taxon>
        <taxon>Gammaproteobacteria</taxon>
        <taxon>Pseudomonadales</taxon>
        <taxon>Pseudomonadaceae</taxon>
        <taxon>Pseudomonas</taxon>
    </lineage>
</organism>
<dbReference type="RefSeq" id="WP_269058822.1">
    <property type="nucleotide sequence ID" value="NZ_LJXB01000035.1"/>
</dbReference>
<dbReference type="AlphaFoldDB" id="A0A0N8NY59"/>
<dbReference type="EMBL" id="LJXB01000035">
    <property type="protein sequence ID" value="KPU62089.1"/>
    <property type="molecule type" value="Genomic_DNA"/>
</dbReference>
<evidence type="ECO:0008006" key="3">
    <source>
        <dbReference type="Google" id="ProtNLM"/>
    </source>
</evidence>
<reference evidence="1 2" key="1">
    <citation type="submission" date="2015-09" db="EMBL/GenBank/DDBJ databases">
        <authorList>
            <consortium name="Swine Surveillance"/>
        </authorList>
    </citation>
    <scope>NUCLEOTIDE SEQUENCE [LARGE SCALE GENOMIC DNA]</scope>
    <source>
        <strain evidence="1 2">S613</strain>
    </source>
</reference>
<proteinExistence type="predicted"/>
<accession>A0A0N8NY59</accession>
<gene>
    <name evidence="1" type="ORF">AN403_6097</name>
</gene>
<name>A0A0N8NY59_PSEFL</name>